<sequence length="263" mass="28470">MGGGWRDDLSARGAPGSNVTRARWGLLPLIAILLGAAELRPTQEYLSPEIRAAQEDPSRHPGWLWVEEGEALWRAGEKPCAACHGGIAGMAGVAARYPAVARDGQLLDLEGRIERCRTQHQGEASFGRESEALLALTAAIALQSRGMPVAVATDGPAAPFLEEGRRFYETRQGQLNLSCGQCHDDNAGRRLRGDVISNGLGTGYPAYRLEWNTMGSLHRRLRACSLGVRAEQFSLGSQEYLTLELFLASRAQGLPVEAPGLRR</sequence>
<protein>
    <recommendedName>
        <fullName evidence="14">SoxAX cytochrome complex subunit A</fullName>
        <ecNumber evidence="14">2.8.5.2</ecNumber>
    </recommendedName>
    <alternativeName>
        <fullName evidence="14">Protein SoxA</fullName>
    </alternativeName>
    <alternativeName>
        <fullName evidence="14">Sulfur oxidizing protein A</fullName>
    </alternativeName>
    <alternativeName>
        <fullName evidence="14">Thiosulfate-oxidizing multienzyme system protein SoxA</fullName>
    </alternativeName>
</protein>
<name>A0ABS3KD85_9PROT</name>
<keyword evidence="17" id="KW-1185">Reference proteome</keyword>
<comment type="catalytic activity">
    <reaction evidence="12 14">
        <text>L-cysteinyl-[SoxY protein] + thiosulfate + 2 Fe(III)-[cytochrome c] = S-sulfosulfanyl-L-cysteinyl-[SoxY protein] + 2 Fe(II)-[cytochrome c] + 2 H(+)</text>
        <dbReference type="Rhea" id="RHEA:56720"/>
        <dbReference type="Rhea" id="RHEA-COMP:10350"/>
        <dbReference type="Rhea" id="RHEA-COMP:14328"/>
        <dbReference type="Rhea" id="RHEA-COMP:14399"/>
        <dbReference type="Rhea" id="RHEA-COMP:14691"/>
        <dbReference type="ChEBI" id="CHEBI:15378"/>
        <dbReference type="ChEBI" id="CHEBI:29033"/>
        <dbReference type="ChEBI" id="CHEBI:29034"/>
        <dbReference type="ChEBI" id="CHEBI:29950"/>
        <dbReference type="ChEBI" id="CHEBI:33542"/>
        <dbReference type="ChEBI" id="CHEBI:139321"/>
        <dbReference type="EC" id="2.8.5.2"/>
    </reaction>
</comment>
<evidence type="ECO:0000256" key="7">
    <source>
        <dbReference type="ARBA" id="ARBA00022729"/>
    </source>
</evidence>
<evidence type="ECO:0000256" key="12">
    <source>
        <dbReference type="ARBA" id="ARBA00048077"/>
    </source>
</evidence>
<evidence type="ECO:0000313" key="16">
    <source>
        <dbReference type="EMBL" id="MBO1075428.1"/>
    </source>
</evidence>
<comment type="subunit">
    <text evidence="2 14">Heterodimer of SoxA and SoxX.</text>
</comment>
<evidence type="ECO:0000256" key="2">
    <source>
        <dbReference type="ARBA" id="ARBA00011530"/>
    </source>
</evidence>
<evidence type="ECO:0000256" key="3">
    <source>
        <dbReference type="ARBA" id="ARBA00022448"/>
    </source>
</evidence>
<evidence type="ECO:0000256" key="13">
    <source>
        <dbReference type="ARBA" id="ARBA00048423"/>
    </source>
</evidence>
<organism evidence="16 17">
    <name type="scientific">Roseomonas marmotae</name>
    <dbReference type="NCBI Taxonomy" id="2768161"/>
    <lineage>
        <taxon>Bacteria</taxon>
        <taxon>Pseudomonadati</taxon>
        <taxon>Pseudomonadota</taxon>
        <taxon>Alphaproteobacteria</taxon>
        <taxon>Acetobacterales</taxon>
        <taxon>Roseomonadaceae</taxon>
        <taxon>Roseomonas</taxon>
    </lineage>
</organism>
<reference evidence="16 17" key="1">
    <citation type="submission" date="2020-09" db="EMBL/GenBank/DDBJ databases">
        <title>Roseomonas.</title>
        <authorList>
            <person name="Zhu W."/>
        </authorList>
    </citation>
    <scope>NUCLEOTIDE SEQUENCE [LARGE SCALE GENOMIC DNA]</scope>
    <source>
        <strain evidence="16 17">1311</strain>
    </source>
</reference>
<keyword evidence="9 14" id="KW-0249">Electron transport</keyword>
<comment type="caution">
    <text evidence="16">The sequence shown here is derived from an EMBL/GenBank/DDBJ whole genome shotgun (WGS) entry which is preliminary data.</text>
</comment>
<dbReference type="EMBL" id="JACTNF010000012">
    <property type="protein sequence ID" value="MBO1075428.1"/>
    <property type="molecule type" value="Genomic_DNA"/>
</dbReference>
<evidence type="ECO:0000259" key="15">
    <source>
        <dbReference type="Pfam" id="PF21342"/>
    </source>
</evidence>
<dbReference type="Pfam" id="PF21342">
    <property type="entry name" value="SoxA-TsdA_cyt-c"/>
    <property type="match status" value="2"/>
</dbReference>
<feature type="domain" description="Cytochrome c" evidence="15">
    <location>
        <begin position="163"/>
        <end position="256"/>
    </location>
</feature>
<proteinExistence type="inferred from homology"/>
<keyword evidence="8 14" id="KW-0574">Periplasm</keyword>
<dbReference type="InterPro" id="IPR009056">
    <property type="entry name" value="Cyt_c-like_dom"/>
</dbReference>
<evidence type="ECO:0000256" key="6">
    <source>
        <dbReference type="ARBA" id="ARBA00022723"/>
    </source>
</evidence>
<accession>A0ABS3KD85</accession>
<dbReference type="PIRSF" id="PIRSF038455">
    <property type="entry name" value="SoxA"/>
    <property type="match status" value="1"/>
</dbReference>
<gene>
    <name evidence="16" type="primary">soxA</name>
    <name evidence="16" type="ORF">IAI60_12510</name>
</gene>
<evidence type="ECO:0000256" key="14">
    <source>
        <dbReference type="PIRNR" id="PIRNR038455"/>
    </source>
</evidence>
<evidence type="ECO:0000313" key="17">
    <source>
        <dbReference type="Proteomes" id="UP001518990"/>
    </source>
</evidence>
<evidence type="ECO:0000256" key="9">
    <source>
        <dbReference type="ARBA" id="ARBA00022982"/>
    </source>
</evidence>
<keyword evidence="5 14" id="KW-0808">Transferase</keyword>
<dbReference type="EC" id="2.8.5.2" evidence="14"/>
<keyword evidence="3 14" id="KW-0813">Transport</keyword>
<evidence type="ECO:0000256" key="5">
    <source>
        <dbReference type="ARBA" id="ARBA00022679"/>
    </source>
</evidence>
<keyword evidence="6 14" id="KW-0479">Metal-binding</keyword>
<evidence type="ECO:0000256" key="10">
    <source>
        <dbReference type="ARBA" id="ARBA00023004"/>
    </source>
</evidence>
<feature type="domain" description="Cytochrome c" evidence="15">
    <location>
        <begin position="68"/>
        <end position="149"/>
    </location>
</feature>
<dbReference type="InterPro" id="IPR036909">
    <property type="entry name" value="Cyt_c-like_dom_sf"/>
</dbReference>
<dbReference type="Proteomes" id="UP001518990">
    <property type="component" value="Unassembled WGS sequence"/>
</dbReference>
<keyword evidence="7" id="KW-0732">Signal</keyword>
<comment type="similarity">
    <text evidence="11 14">Belongs to the SoxA family.</text>
</comment>
<evidence type="ECO:0000256" key="1">
    <source>
        <dbReference type="ARBA" id="ARBA00004418"/>
    </source>
</evidence>
<evidence type="ECO:0000256" key="8">
    <source>
        <dbReference type="ARBA" id="ARBA00022764"/>
    </source>
</evidence>
<keyword evidence="4 14" id="KW-0349">Heme</keyword>
<dbReference type="InterPro" id="IPR025710">
    <property type="entry name" value="SoxA"/>
</dbReference>
<comment type="catalytic activity">
    <reaction evidence="13 14">
        <text>S-sulfanyl-L-cysteinyl-[SoxY protein] + thiosulfate + 2 Fe(III)-[cytochrome c] = S-(2-sulfodisulfanyl)-L-cysteinyl-[SoxY protein] + 2 Fe(II)-[cytochrome c] + 2 H(+)</text>
        <dbReference type="Rhea" id="RHEA:51224"/>
        <dbReference type="Rhea" id="RHEA-COMP:10350"/>
        <dbReference type="Rhea" id="RHEA-COMP:14399"/>
        <dbReference type="Rhea" id="RHEA-COMP:14689"/>
        <dbReference type="Rhea" id="RHEA-COMP:14690"/>
        <dbReference type="ChEBI" id="CHEBI:15378"/>
        <dbReference type="ChEBI" id="CHEBI:29033"/>
        <dbReference type="ChEBI" id="CHEBI:29034"/>
        <dbReference type="ChEBI" id="CHEBI:33542"/>
        <dbReference type="ChEBI" id="CHEBI:61963"/>
        <dbReference type="ChEBI" id="CHEBI:140664"/>
        <dbReference type="EC" id="2.8.5.2"/>
    </reaction>
</comment>
<comment type="subcellular location">
    <subcellularLocation>
        <location evidence="1 14">Periplasm</location>
    </subcellularLocation>
</comment>
<evidence type="ECO:0000256" key="11">
    <source>
        <dbReference type="ARBA" id="ARBA00025746"/>
    </source>
</evidence>
<dbReference type="SUPFAM" id="SSF46626">
    <property type="entry name" value="Cytochrome c"/>
    <property type="match status" value="2"/>
</dbReference>
<dbReference type="NCBIfam" id="TIGR04484">
    <property type="entry name" value="thiosulf_SoxA"/>
    <property type="match status" value="1"/>
</dbReference>
<keyword evidence="10 14" id="KW-0408">Iron</keyword>
<evidence type="ECO:0000256" key="4">
    <source>
        <dbReference type="ARBA" id="ARBA00022617"/>
    </source>
</evidence>
<dbReference type="Gene3D" id="1.10.760.10">
    <property type="entry name" value="Cytochrome c-like domain"/>
    <property type="match status" value="2"/>
</dbReference>